<name>A0A1U7JAE2_9CYAN</name>
<proteinExistence type="predicted"/>
<accession>A0A1U7JAE2</accession>
<feature type="region of interest" description="Disordered" evidence="1">
    <location>
        <begin position="1"/>
        <end position="59"/>
    </location>
</feature>
<sequence length="165" mass="17627">MAIAAGVAIVGCRPSPPPQSETLTPAPASPTDSAPETPAAQPTQAPAPTPAAPANTPTATLPNTLIREWQPLSNVLLAFGPMTLTPEQVQWSSGQVSPYTLISTEGGYLLELEARPSFYDTQNRYIKLIPKTDANTAESIEVAFYPDATQLQNDEYIMYGGYFAE</sequence>
<protein>
    <submittedName>
        <fullName evidence="2">Uncharacterized protein</fullName>
    </submittedName>
</protein>
<feature type="compositionally biased region" description="Low complexity" evidence="1">
    <location>
        <begin position="22"/>
        <end position="44"/>
    </location>
</feature>
<gene>
    <name evidence="2" type="ORF">NIES30_01260</name>
</gene>
<evidence type="ECO:0000313" key="2">
    <source>
        <dbReference type="EMBL" id="OKH50748.1"/>
    </source>
</evidence>
<dbReference type="EMBL" id="MRCG01000001">
    <property type="protein sequence ID" value="OKH50748.1"/>
    <property type="molecule type" value="Genomic_DNA"/>
</dbReference>
<evidence type="ECO:0000313" key="3">
    <source>
        <dbReference type="Proteomes" id="UP000185557"/>
    </source>
</evidence>
<evidence type="ECO:0000256" key="1">
    <source>
        <dbReference type="SAM" id="MobiDB-lite"/>
    </source>
</evidence>
<reference evidence="2 3" key="1">
    <citation type="submission" date="2016-11" db="EMBL/GenBank/DDBJ databases">
        <title>Draft Genome Sequences of Nine Cyanobacterial Strains from Diverse Habitats.</title>
        <authorList>
            <person name="Zhu T."/>
            <person name="Hou S."/>
            <person name="Lu X."/>
            <person name="Hess W.R."/>
        </authorList>
    </citation>
    <scope>NUCLEOTIDE SEQUENCE [LARGE SCALE GENOMIC DNA]</scope>
    <source>
        <strain evidence="2 3">NIES-30</strain>
    </source>
</reference>
<organism evidence="2 3">
    <name type="scientific">Phormidium tenue NIES-30</name>
    <dbReference type="NCBI Taxonomy" id="549789"/>
    <lineage>
        <taxon>Bacteria</taxon>
        <taxon>Bacillati</taxon>
        <taxon>Cyanobacteriota</taxon>
        <taxon>Cyanophyceae</taxon>
        <taxon>Oscillatoriophycideae</taxon>
        <taxon>Oscillatoriales</taxon>
        <taxon>Oscillatoriaceae</taxon>
        <taxon>Phormidium</taxon>
    </lineage>
</organism>
<comment type="caution">
    <text evidence="2">The sequence shown here is derived from an EMBL/GenBank/DDBJ whole genome shotgun (WGS) entry which is preliminary data.</text>
</comment>
<dbReference type="Proteomes" id="UP000185557">
    <property type="component" value="Unassembled WGS sequence"/>
</dbReference>
<keyword evidence="3" id="KW-1185">Reference proteome</keyword>
<dbReference type="AlphaFoldDB" id="A0A1U7JAE2"/>